<proteinExistence type="predicted"/>
<dbReference type="PROSITE" id="PS50850">
    <property type="entry name" value="MFS"/>
    <property type="match status" value="1"/>
</dbReference>
<name>A0A0C6P0I6_BORBO</name>
<feature type="transmembrane region" description="Helical" evidence="5">
    <location>
        <begin position="234"/>
        <end position="253"/>
    </location>
</feature>
<feature type="transmembrane region" description="Helical" evidence="5">
    <location>
        <begin position="20"/>
        <end position="42"/>
    </location>
</feature>
<dbReference type="PANTHER" id="PTHR42718:SF39">
    <property type="entry name" value="ACTINORHODIN TRANSPORTER-RELATED"/>
    <property type="match status" value="1"/>
</dbReference>
<feature type="transmembrane region" description="Helical" evidence="5">
    <location>
        <begin position="410"/>
        <end position="433"/>
    </location>
</feature>
<feature type="transmembrane region" description="Helical" evidence="5">
    <location>
        <begin position="211"/>
        <end position="228"/>
    </location>
</feature>
<feature type="domain" description="Major facilitator superfamily (MFS) profile" evidence="6">
    <location>
        <begin position="18"/>
        <end position="476"/>
    </location>
</feature>
<keyword evidence="3 5" id="KW-1133">Transmembrane helix</keyword>
<sequence length="476" mass="49607">MTDAMPPPNVERRHPWRALAVLLTGNFVTILDLFIVNVALPSIQQGLSATDTDLQLVVVAYALAYGLCLINGARLGDLFGRRRLFMAGMGLFTLASALCGVAVTPWQLIAARALQGVGAGVLMPQVLASIRVLFEGEARRRAFGVMGAVQGVAATVSQLLGGVLITMNAFGLGWRLVFLINVPVGIAALLAGRRALPEWRAPIATKVDMRGALLGAVGLALILVPVMEGREHGWPWWSLAGPVLALLVLGYFVHYEQGLVRRGGVPMLDMGLFANRPFVAGIGAVFFFFSAISSFFFALTLLLQFGLGMAPLAAGAVFTPSALAFFGASLVGPRLAARYGRGALLFGVLVFAAGVALSAVTAATQPHHLPLLVASLVLNGAGQGLAIPLAFNAILGAVREEQAGMASGMLSTLQVVGTSVGVAVVGAVVFAALEAAGRWPAADGAMVYGRALAVAMVYNVAAALASWVLFRLATRR</sequence>
<evidence type="ECO:0000256" key="4">
    <source>
        <dbReference type="ARBA" id="ARBA00023136"/>
    </source>
</evidence>
<dbReference type="InterPro" id="IPR020846">
    <property type="entry name" value="MFS_dom"/>
</dbReference>
<protein>
    <submittedName>
        <fullName evidence="7">Probable membrane efflux protein</fullName>
    </submittedName>
</protein>
<dbReference type="AlphaFoldDB" id="A0A0C6P0I6"/>
<comment type="subcellular location">
    <subcellularLocation>
        <location evidence="1">Membrane</location>
        <topology evidence="1">Multi-pass membrane protein</topology>
    </subcellularLocation>
</comment>
<feature type="transmembrane region" description="Helical" evidence="5">
    <location>
        <begin position="445"/>
        <end position="470"/>
    </location>
</feature>
<gene>
    <name evidence="7" type="ORF">BN112_0154</name>
</gene>
<feature type="transmembrane region" description="Helical" evidence="5">
    <location>
        <begin position="309"/>
        <end position="331"/>
    </location>
</feature>
<dbReference type="GO" id="GO:0022857">
    <property type="term" value="F:transmembrane transporter activity"/>
    <property type="evidence" value="ECO:0007669"/>
    <property type="project" value="InterPro"/>
</dbReference>
<evidence type="ECO:0000259" key="6">
    <source>
        <dbReference type="PROSITE" id="PS50850"/>
    </source>
</evidence>
<keyword evidence="4 5" id="KW-0472">Membrane</keyword>
<feature type="transmembrane region" description="Helical" evidence="5">
    <location>
        <begin position="142"/>
        <end position="166"/>
    </location>
</feature>
<dbReference type="PRINTS" id="PR01036">
    <property type="entry name" value="TCRTETB"/>
</dbReference>
<evidence type="ECO:0000313" key="8">
    <source>
        <dbReference type="Proteomes" id="UP000007564"/>
    </source>
</evidence>
<dbReference type="OrthoDB" id="9807274at2"/>
<evidence type="ECO:0000256" key="2">
    <source>
        <dbReference type="ARBA" id="ARBA00022692"/>
    </source>
</evidence>
<organism evidence="7 8">
    <name type="scientific">Bordetella bronchiseptica 253</name>
    <dbReference type="NCBI Taxonomy" id="568707"/>
    <lineage>
        <taxon>Bacteria</taxon>
        <taxon>Pseudomonadati</taxon>
        <taxon>Pseudomonadota</taxon>
        <taxon>Betaproteobacteria</taxon>
        <taxon>Burkholderiales</taxon>
        <taxon>Alcaligenaceae</taxon>
        <taxon>Bordetella</taxon>
    </lineage>
</organism>
<feature type="transmembrane region" description="Helical" evidence="5">
    <location>
        <begin position="343"/>
        <end position="363"/>
    </location>
</feature>
<evidence type="ECO:0000256" key="3">
    <source>
        <dbReference type="ARBA" id="ARBA00022989"/>
    </source>
</evidence>
<dbReference type="SUPFAM" id="SSF103473">
    <property type="entry name" value="MFS general substrate transporter"/>
    <property type="match status" value="1"/>
</dbReference>
<feature type="transmembrane region" description="Helical" evidence="5">
    <location>
        <begin position="54"/>
        <end position="72"/>
    </location>
</feature>
<feature type="transmembrane region" description="Helical" evidence="5">
    <location>
        <begin position="278"/>
        <end position="303"/>
    </location>
</feature>
<feature type="transmembrane region" description="Helical" evidence="5">
    <location>
        <begin position="109"/>
        <end position="130"/>
    </location>
</feature>
<dbReference type="KEGG" id="bbh:BN112_0154"/>
<dbReference type="RefSeq" id="WP_015063657.1">
    <property type="nucleotide sequence ID" value="NC_019382.1"/>
</dbReference>
<evidence type="ECO:0000256" key="5">
    <source>
        <dbReference type="SAM" id="Phobius"/>
    </source>
</evidence>
<feature type="transmembrane region" description="Helical" evidence="5">
    <location>
        <begin position="369"/>
        <end position="398"/>
    </location>
</feature>
<dbReference type="InterPro" id="IPR011701">
    <property type="entry name" value="MFS"/>
</dbReference>
<feature type="transmembrane region" description="Helical" evidence="5">
    <location>
        <begin position="172"/>
        <end position="191"/>
    </location>
</feature>
<dbReference type="PANTHER" id="PTHR42718">
    <property type="entry name" value="MAJOR FACILITATOR SUPERFAMILY MULTIDRUG TRANSPORTER MFSC"/>
    <property type="match status" value="1"/>
</dbReference>
<dbReference type="GO" id="GO:0016020">
    <property type="term" value="C:membrane"/>
    <property type="evidence" value="ECO:0007669"/>
    <property type="project" value="UniProtKB-SubCell"/>
</dbReference>
<reference evidence="7 8" key="1">
    <citation type="journal article" date="2012" name="BMC Genomics">
        <title>Comparative genomics of the classical Bordetella subspecies: the evolution and exchange of virulence-associated diversity amongst closely related pathogens.</title>
        <authorList>
            <person name="Park J."/>
            <person name="Zhang Y."/>
            <person name="Buboltz A.M."/>
            <person name="Zhang X."/>
            <person name="Schuster S.C."/>
            <person name="Ahuja U."/>
            <person name="Liu M."/>
            <person name="Miller J.F."/>
            <person name="Sebaihia M."/>
            <person name="Bentley S.D."/>
            <person name="Parkhill J."/>
            <person name="Harvill E.T."/>
        </authorList>
    </citation>
    <scope>NUCLEOTIDE SEQUENCE [LARGE SCALE GENOMIC DNA]</scope>
    <source>
        <strain evidence="7 8">253</strain>
    </source>
</reference>
<dbReference type="CDD" id="cd17321">
    <property type="entry name" value="MFS_MMR_MDR_like"/>
    <property type="match status" value="1"/>
</dbReference>
<accession>A0A0C6P0I6</accession>
<evidence type="ECO:0000313" key="7">
    <source>
        <dbReference type="EMBL" id="CCJ52072.1"/>
    </source>
</evidence>
<feature type="transmembrane region" description="Helical" evidence="5">
    <location>
        <begin position="84"/>
        <end position="103"/>
    </location>
</feature>
<dbReference type="Gene3D" id="1.20.1720.10">
    <property type="entry name" value="Multidrug resistance protein D"/>
    <property type="match status" value="1"/>
</dbReference>
<dbReference type="Gene3D" id="1.20.1250.20">
    <property type="entry name" value="MFS general substrate transporter like domains"/>
    <property type="match status" value="1"/>
</dbReference>
<dbReference type="EMBL" id="HE965806">
    <property type="protein sequence ID" value="CCJ52072.1"/>
    <property type="molecule type" value="Genomic_DNA"/>
</dbReference>
<evidence type="ECO:0000256" key="1">
    <source>
        <dbReference type="ARBA" id="ARBA00004141"/>
    </source>
</evidence>
<keyword evidence="2 5" id="KW-0812">Transmembrane</keyword>
<dbReference type="Pfam" id="PF07690">
    <property type="entry name" value="MFS_1"/>
    <property type="match status" value="1"/>
</dbReference>
<dbReference type="Proteomes" id="UP000007564">
    <property type="component" value="Chromosome"/>
</dbReference>
<dbReference type="InterPro" id="IPR036259">
    <property type="entry name" value="MFS_trans_sf"/>
</dbReference>
<dbReference type="HOGENOM" id="CLU_000960_28_2_4"/>